<protein>
    <submittedName>
        <fullName evidence="1">Methenyltetrahydromethanopterin cyclohydrolase</fullName>
    </submittedName>
</protein>
<organism evidence="1">
    <name type="scientific">Methylobacterium nodulans</name>
    <dbReference type="NCBI Taxonomy" id="114616"/>
    <lineage>
        <taxon>Bacteria</taxon>
        <taxon>Pseudomonadati</taxon>
        <taxon>Pseudomonadota</taxon>
        <taxon>Alphaproteobacteria</taxon>
        <taxon>Hyphomicrobiales</taxon>
        <taxon>Methylobacteriaceae</taxon>
        <taxon>Methylobacterium</taxon>
    </lineage>
</organism>
<name>Q6QUJ7_9HYPH</name>
<dbReference type="GO" id="GO:0016787">
    <property type="term" value="F:hydrolase activity"/>
    <property type="evidence" value="ECO:0007669"/>
    <property type="project" value="UniProtKB-KW"/>
</dbReference>
<dbReference type="AlphaFoldDB" id="Q6QUJ7"/>
<keyword evidence="1" id="KW-0378">Hydrolase</keyword>
<dbReference type="EMBL" id="AY525386">
    <property type="protein sequence ID" value="AAT02305.1"/>
    <property type="molecule type" value="Genomic_DNA"/>
</dbReference>
<sequence>VVCASHRLQKIRMRSRDGRAARAVHDVTQRKFQIVRLVHCDFKNTPDNLYRTRQTLRRCIDECQVLGCKSCCLGHFLNNGHRRRRRGFKDDDRRFCLRFTIGNFIKEWLDPRQCPGWPRSHGEVFLAREVPTGILRAEA</sequence>
<feature type="non-terminal residue" evidence="1">
    <location>
        <position position="139"/>
    </location>
</feature>
<reference evidence="1" key="1">
    <citation type="journal article" date="2004" name="Microb. Ecol.">
        <title>Utility of environmental primers targeting ancient enzymes: methylotroph detection in Lake Washington.</title>
        <authorList>
            <person name="Kalyuzhnaya M.G."/>
            <person name="Lidstrom M.E."/>
            <person name="Chistoserdova L."/>
        </authorList>
    </citation>
    <scope>NUCLEOTIDE SEQUENCE</scope>
</reference>
<accession>Q6QUJ7</accession>
<evidence type="ECO:0000313" key="1">
    <source>
        <dbReference type="EMBL" id="AAT02305.1"/>
    </source>
</evidence>
<proteinExistence type="predicted"/>
<gene>
    <name evidence="1" type="primary">mch</name>
</gene>
<feature type="non-terminal residue" evidence="1">
    <location>
        <position position="1"/>
    </location>
</feature>